<evidence type="ECO:0000313" key="5">
    <source>
        <dbReference type="EMBL" id="KZO95213.1"/>
    </source>
</evidence>
<keyword evidence="6" id="KW-1185">Reference proteome</keyword>
<gene>
    <name evidence="5" type="ORF">CALVIDRAFT_181321</name>
</gene>
<accession>A0A167L0K7</accession>
<dbReference type="InterPro" id="IPR005706">
    <property type="entry name" value="Ribosomal_uS2_bac/mit/plastid"/>
</dbReference>
<proteinExistence type="inferred from homology"/>
<evidence type="ECO:0000256" key="3">
    <source>
        <dbReference type="ARBA" id="ARBA00023274"/>
    </source>
</evidence>
<dbReference type="OrthoDB" id="2320368at2759"/>
<dbReference type="GO" id="GO:0003735">
    <property type="term" value="F:structural constituent of ribosome"/>
    <property type="evidence" value="ECO:0007669"/>
    <property type="project" value="InterPro"/>
</dbReference>
<dbReference type="InterPro" id="IPR001865">
    <property type="entry name" value="Ribosomal_uS2"/>
</dbReference>
<dbReference type="InterPro" id="IPR023591">
    <property type="entry name" value="Ribosomal_uS2_flav_dom_sf"/>
</dbReference>
<feature type="region of interest" description="Disordered" evidence="4">
    <location>
        <begin position="35"/>
        <end position="78"/>
    </location>
</feature>
<dbReference type="PROSITE" id="PS00962">
    <property type="entry name" value="RIBOSOMAL_S2_1"/>
    <property type="match status" value="1"/>
</dbReference>
<keyword evidence="2 5" id="KW-0689">Ribosomal protein</keyword>
<reference evidence="5 6" key="1">
    <citation type="journal article" date="2016" name="Mol. Biol. Evol.">
        <title>Comparative Genomics of Early-Diverging Mushroom-Forming Fungi Provides Insights into the Origins of Lignocellulose Decay Capabilities.</title>
        <authorList>
            <person name="Nagy L.G."/>
            <person name="Riley R."/>
            <person name="Tritt A."/>
            <person name="Adam C."/>
            <person name="Daum C."/>
            <person name="Floudas D."/>
            <person name="Sun H."/>
            <person name="Yadav J.S."/>
            <person name="Pangilinan J."/>
            <person name="Larsson K.H."/>
            <person name="Matsuura K."/>
            <person name="Barry K."/>
            <person name="Labutti K."/>
            <person name="Kuo R."/>
            <person name="Ohm R.A."/>
            <person name="Bhattacharya S.S."/>
            <person name="Shirouzu T."/>
            <person name="Yoshinaga Y."/>
            <person name="Martin F.M."/>
            <person name="Grigoriev I.V."/>
            <person name="Hibbett D.S."/>
        </authorList>
    </citation>
    <scope>NUCLEOTIDE SEQUENCE [LARGE SCALE GENOMIC DNA]</scope>
    <source>
        <strain evidence="5 6">TUFC12733</strain>
    </source>
</reference>
<name>A0A167L0K7_CALVF</name>
<dbReference type="PANTHER" id="PTHR12534:SF0">
    <property type="entry name" value="SMALL RIBOSOMAL SUBUNIT PROTEIN US2M"/>
    <property type="match status" value="1"/>
</dbReference>
<comment type="similarity">
    <text evidence="1">Belongs to the universal ribosomal protein uS2 family.</text>
</comment>
<evidence type="ECO:0000256" key="4">
    <source>
        <dbReference type="SAM" id="MobiDB-lite"/>
    </source>
</evidence>
<dbReference type="AlphaFoldDB" id="A0A167L0K7"/>
<keyword evidence="3" id="KW-0687">Ribonucleoprotein</keyword>
<organism evidence="5 6">
    <name type="scientific">Calocera viscosa (strain TUFC12733)</name>
    <dbReference type="NCBI Taxonomy" id="1330018"/>
    <lineage>
        <taxon>Eukaryota</taxon>
        <taxon>Fungi</taxon>
        <taxon>Dikarya</taxon>
        <taxon>Basidiomycota</taxon>
        <taxon>Agaricomycotina</taxon>
        <taxon>Dacrymycetes</taxon>
        <taxon>Dacrymycetales</taxon>
        <taxon>Dacrymycetaceae</taxon>
        <taxon>Calocera</taxon>
    </lineage>
</organism>
<dbReference type="PRINTS" id="PR00395">
    <property type="entry name" value="RIBOSOMALS2"/>
</dbReference>
<sequence length="339" mass="37141">MASILRHHASTSAIRPLRPSICSRSSLRSRGYVTATPTTHAGDESHHPQDGSLEDFPAEPDDSESPPPPPSSHSLPAEWARRVHERKRRRNLVAMFQDMGSTQTRETTFQAFHTLNRAVSPSELTISALMAAGAHMGHSRVRTRPAFLPYVYGRRANMDIIDMDQTLAMLRRAASFLTMLTEKGGSVLWVGTDVDGVKKAARKASERVGKYSYHIADRWIPGIFTNAGSLLGTEIMNGDYLPDAAVFLNPRPNLGALRECNVAMVPTIGIVDSDTDPRIVTYAIPANDESVRTVELIAGVLSVAAREGVRRADLEQARAEQMEGQMEQAAAAMERDSIV</sequence>
<evidence type="ECO:0000256" key="1">
    <source>
        <dbReference type="ARBA" id="ARBA00006242"/>
    </source>
</evidence>
<dbReference type="GO" id="GO:0006412">
    <property type="term" value="P:translation"/>
    <property type="evidence" value="ECO:0007669"/>
    <property type="project" value="InterPro"/>
</dbReference>
<dbReference type="Proteomes" id="UP000076738">
    <property type="component" value="Unassembled WGS sequence"/>
</dbReference>
<feature type="compositionally biased region" description="Acidic residues" evidence="4">
    <location>
        <begin position="52"/>
        <end position="64"/>
    </location>
</feature>
<evidence type="ECO:0000256" key="2">
    <source>
        <dbReference type="ARBA" id="ARBA00022980"/>
    </source>
</evidence>
<dbReference type="GO" id="GO:0005763">
    <property type="term" value="C:mitochondrial small ribosomal subunit"/>
    <property type="evidence" value="ECO:0007669"/>
    <property type="project" value="TreeGrafter"/>
</dbReference>
<dbReference type="Pfam" id="PF00318">
    <property type="entry name" value="Ribosomal_S2"/>
    <property type="match status" value="2"/>
</dbReference>
<dbReference type="HAMAP" id="MF_00291_B">
    <property type="entry name" value="Ribosomal_uS2_B"/>
    <property type="match status" value="1"/>
</dbReference>
<dbReference type="CDD" id="cd01425">
    <property type="entry name" value="RPS2"/>
    <property type="match status" value="1"/>
</dbReference>
<evidence type="ECO:0000313" key="6">
    <source>
        <dbReference type="Proteomes" id="UP000076738"/>
    </source>
</evidence>
<protein>
    <submittedName>
        <fullName evidence="5">Ribosomal protein S2</fullName>
    </submittedName>
</protein>
<dbReference type="EMBL" id="KV417290">
    <property type="protein sequence ID" value="KZO95213.1"/>
    <property type="molecule type" value="Genomic_DNA"/>
</dbReference>
<dbReference type="PANTHER" id="PTHR12534">
    <property type="entry name" value="30S RIBOSOMAL PROTEIN S2 PROKARYOTIC AND ORGANELLAR"/>
    <property type="match status" value="1"/>
</dbReference>
<dbReference type="SUPFAM" id="SSF52313">
    <property type="entry name" value="Ribosomal protein S2"/>
    <property type="match status" value="1"/>
</dbReference>
<dbReference type="InterPro" id="IPR018130">
    <property type="entry name" value="Ribosomal_uS2_CS"/>
</dbReference>
<dbReference type="Gene3D" id="3.40.50.10490">
    <property type="entry name" value="Glucose-6-phosphate isomerase like protein, domain 1"/>
    <property type="match status" value="1"/>
</dbReference>
<dbReference type="STRING" id="1330018.A0A167L0K7"/>